<keyword evidence="7" id="KW-1185">Reference proteome</keyword>
<dbReference type="SMART" id="SM00156">
    <property type="entry name" value="PP2Ac"/>
    <property type="match status" value="1"/>
</dbReference>
<evidence type="ECO:0000256" key="2">
    <source>
        <dbReference type="ARBA" id="ARBA00022723"/>
    </source>
</evidence>
<dbReference type="KEGG" id="psoj:PHYSODRAFT_312787"/>
<evidence type="ECO:0000256" key="3">
    <source>
        <dbReference type="ARBA" id="ARBA00023211"/>
    </source>
</evidence>
<dbReference type="RefSeq" id="XP_009522482.1">
    <property type="nucleotide sequence ID" value="XM_009524187.1"/>
</dbReference>
<keyword evidence="4" id="KW-0378">Hydrolase</keyword>
<sequence length="516" mass="58677">MCDECSLFAPRLPLQGYYDEVRICRDCLPIKIQVSSLKPGTSVLVYGIVVGRVLFSDAVLSANRIKNTIRRHLSYSVFRARLNFNTWNLLEALQEQRTIMMMRFVKQSTSINDLPSMVPLLSSFNSMQVPYSALPEKEHIKASLAHYRGVRVLFPLRLNTVKRLINQFRNGILLHPVFISDEFDSAPSSVKLVVMGDLHGQLEDLLMIMEDCRVPSSKTWYLFNGDFVDRGAHGVEIMLLLLAFKLLYPDFVFLNRGNHEERMINEIFGFKVEVYSKYGSESDASGGWSGLSTSANYSATKLFQLFEAVFDLFPIFALVNRRVFVVHGGLSNHENVMIEELLQLDHRGEPTQGTSRADELLMHLLWSDPCGEDGWQPSSRGAGVEFGPDITKAFCKRNGISLIIRSHECRQEGYDIVHDGLLLTVFSASSYCGSQINKGAYVLLERGEDNEIQPRAAGRNEWREKARHLEQRTLLSLLKIICENQHALMFSFRQCDPARRGLYLRSILVPERSPQL</sequence>
<feature type="domain" description="Serine/threonine specific protein phosphatases" evidence="5">
    <location>
        <begin position="255"/>
        <end position="260"/>
    </location>
</feature>
<dbReference type="GO" id="GO:0004722">
    <property type="term" value="F:protein serine/threonine phosphatase activity"/>
    <property type="evidence" value="ECO:0007669"/>
    <property type="project" value="UniProtKB-EC"/>
</dbReference>
<dbReference type="GeneID" id="20643526"/>
<comment type="similarity">
    <text evidence="4">Belongs to the PPP phosphatase family.</text>
</comment>
<evidence type="ECO:0000313" key="7">
    <source>
        <dbReference type="Proteomes" id="UP000002640"/>
    </source>
</evidence>
<gene>
    <name evidence="6" type="ORF">PHYSODRAFT_312787</name>
</gene>
<evidence type="ECO:0000259" key="5">
    <source>
        <dbReference type="PROSITE" id="PS00125"/>
    </source>
</evidence>
<proteinExistence type="inferred from homology"/>
<dbReference type="STRING" id="1094619.G4Z9R2"/>
<dbReference type="SUPFAM" id="SSF56300">
    <property type="entry name" value="Metallo-dependent phosphatases"/>
    <property type="match status" value="1"/>
</dbReference>
<dbReference type="PROSITE" id="PS00125">
    <property type="entry name" value="SER_THR_PHOSPHATASE"/>
    <property type="match status" value="1"/>
</dbReference>
<organism evidence="6 7">
    <name type="scientific">Phytophthora sojae (strain P6497)</name>
    <name type="common">Soybean stem and root rot agent</name>
    <name type="synonym">Phytophthora megasperma f. sp. glycines</name>
    <dbReference type="NCBI Taxonomy" id="1094619"/>
    <lineage>
        <taxon>Eukaryota</taxon>
        <taxon>Sar</taxon>
        <taxon>Stramenopiles</taxon>
        <taxon>Oomycota</taxon>
        <taxon>Peronosporomycetes</taxon>
        <taxon>Peronosporales</taxon>
        <taxon>Peronosporaceae</taxon>
        <taxon>Phytophthora</taxon>
    </lineage>
</organism>
<evidence type="ECO:0000256" key="4">
    <source>
        <dbReference type="RuleBase" id="RU004273"/>
    </source>
</evidence>
<dbReference type="Proteomes" id="UP000002640">
    <property type="component" value="Unassembled WGS sequence"/>
</dbReference>
<dbReference type="Gene3D" id="3.60.21.10">
    <property type="match status" value="1"/>
</dbReference>
<dbReference type="AlphaFoldDB" id="G4Z9R2"/>
<dbReference type="EC" id="3.1.3.16" evidence="4"/>
<dbReference type="InterPro" id="IPR051134">
    <property type="entry name" value="PPP_phosphatase"/>
</dbReference>
<dbReference type="GO" id="GO:0046872">
    <property type="term" value="F:metal ion binding"/>
    <property type="evidence" value="ECO:0007669"/>
    <property type="project" value="UniProtKB-KW"/>
</dbReference>
<dbReference type="InterPro" id="IPR004843">
    <property type="entry name" value="Calcineurin-like_PHP"/>
</dbReference>
<protein>
    <recommendedName>
        <fullName evidence="4">Serine/threonine-protein phosphatase</fullName>
        <ecNumber evidence="4">3.1.3.16</ecNumber>
    </recommendedName>
</protein>
<evidence type="ECO:0000313" key="6">
    <source>
        <dbReference type="EMBL" id="EGZ19765.1"/>
    </source>
</evidence>
<reference evidence="6 7" key="1">
    <citation type="journal article" date="2006" name="Science">
        <title>Phytophthora genome sequences uncover evolutionary origins and mechanisms of pathogenesis.</title>
        <authorList>
            <person name="Tyler B.M."/>
            <person name="Tripathy S."/>
            <person name="Zhang X."/>
            <person name="Dehal P."/>
            <person name="Jiang R.H."/>
            <person name="Aerts A."/>
            <person name="Arredondo F.D."/>
            <person name="Baxter L."/>
            <person name="Bensasson D."/>
            <person name="Beynon J.L."/>
            <person name="Chapman J."/>
            <person name="Damasceno C.M."/>
            <person name="Dorrance A.E."/>
            <person name="Dou D."/>
            <person name="Dickerman A.W."/>
            <person name="Dubchak I.L."/>
            <person name="Garbelotto M."/>
            <person name="Gijzen M."/>
            <person name="Gordon S.G."/>
            <person name="Govers F."/>
            <person name="Grunwald N.J."/>
            <person name="Huang W."/>
            <person name="Ivors K.L."/>
            <person name="Jones R.W."/>
            <person name="Kamoun S."/>
            <person name="Krampis K."/>
            <person name="Lamour K.H."/>
            <person name="Lee M.K."/>
            <person name="McDonald W.H."/>
            <person name="Medina M."/>
            <person name="Meijer H.J."/>
            <person name="Nordberg E.K."/>
            <person name="Maclean D.J."/>
            <person name="Ospina-Giraldo M.D."/>
            <person name="Morris P.F."/>
            <person name="Phuntumart V."/>
            <person name="Putnam N.H."/>
            <person name="Rash S."/>
            <person name="Rose J.K."/>
            <person name="Sakihama Y."/>
            <person name="Salamov A.A."/>
            <person name="Savidor A."/>
            <person name="Scheuring C.F."/>
            <person name="Smith B.M."/>
            <person name="Sobral B.W."/>
            <person name="Terry A."/>
            <person name="Torto-Alalibo T.A."/>
            <person name="Win J."/>
            <person name="Xu Z."/>
            <person name="Zhang H."/>
            <person name="Grigoriev I.V."/>
            <person name="Rokhsar D.S."/>
            <person name="Boore J.L."/>
        </authorList>
    </citation>
    <scope>NUCLEOTIDE SEQUENCE [LARGE SCALE GENOMIC DNA]</scope>
    <source>
        <strain evidence="6 7">P6497</strain>
    </source>
</reference>
<dbReference type="PRINTS" id="PR00114">
    <property type="entry name" value="STPHPHTASE"/>
</dbReference>
<dbReference type="InParanoid" id="G4Z9R2"/>
<dbReference type="InterPro" id="IPR006186">
    <property type="entry name" value="Ser/Thr-sp_prot-phosphatase"/>
</dbReference>
<keyword evidence="3" id="KW-0464">Manganese</keyword>
<dbReference type="EMBL" id="JH159153">
    <property type="protein sequence ID" value="EGZ19765.1"/>
    <property type="molecule type" value="Genomic_DNA"/>
</dbReference>
<dbReference type="SMR" id="G4Z9R2"/>
<dbReference type="PANTHER" id="PTHR45668:SF5">
    <property type="entry name" value="SERINE_THREONINE-PROTEIN PHOSPHATASE 5"/>
    <property type="match status" value="1"/>
</dbReference>
<evidence type="ECO:0000256" key="1">
    <source>
        <dbReference type="ARBA" id="ARBA00001936"/>
    </source>
</evidence>
<comment type="catalytic activity">
    <reaction evidence="4">
        <text>O-phospho-L-threonyl-[protein] + H2O = L-threonyl-[protein] + phosphate</text>
        <dbReference type="Rhea" id="RHEA:47004"/>
        <dbReference type="Rhea" id="RHEA-COMP:11060"/>
        <dbReference type="Rhea" id="RHEA-COMP:11605"/>
        <dbReference type="ChEBI" id="CHEBI:15377"/>
        <dbReference type="ChEBI" id="CHEBI:30013"/>
        <dbReference type="ChEBI" id="CHEBI:43474"/>
        <dbReference type="ChEBI" id="CHEBI:61977"/>
        <dbReference type="EC" id="3.1.3.16"/>
    </reaction>
</comment>
<dbReference type="InterPro" id="IPR029052">
    <property type="entry name" value="Metallo-depent_PP-like"/>
</dbReference>
<comment type="cofactor">
    <cofactor evidence="1">
        <name>Mn(2+)</name>
        <dbReference type="ChEBI" id="CHEBI:29035"/>
    </cofactor>
</comment>
<dbReference type="PANTHER" id="PTHR45668">
    <property type="entry name" value="SERINE/THREONINE-PROTEIN PHOSPHATASE 5-RELATED"/>
    <property type="match status" value="1"/>
</dbReference>
<keyword evidence="2" id="KW-0479">Metal-binding</keyword>
<dbReference type="OMA" id="ICENQNA"/>
<dbReference type="Pfam" id="PF00149">
    <property type="entry name" value="Metallophos"/>
    <property type="match status" value="1"/>
</dbReference>
<name>G4Z9R2_PHYSP</name>
<accession>G4Z9R2</accession>